<feature type="transmembrane region" description="Helical" evidence="1">
    <location>
        <begin position="32"/>
        <end position="55"/>
    </location>
</feature>
<keyword evidence="3" id="KW-1185">Reference proteome</keyword>
<sequence>MSDTSKPAQVSTEAVSEKPRKRGIAGHCARFWWAYLIGVIVLVVIVVPVVLLVAVPKIAQSKLDEAELTIERIVMTNSQPDKFTMTIDSVIRSDGKVHAKIEPFTGQMFVEGDDRPFAAVNFPETTSDAFQIVNVTQETKIENMAAFTDFNKQLLKSTDFKVRVEGDTGIHVKGIDRRYPVTFRKTITLAGLQTFEGTEVFDSEIAIMGFPDGNNFRGKTRIPNRSVVTFEVGNATFDTFLLGKKVGQTFLDNLILKPGNDNVFPMRSKIDNSAILDIMQKKPYCETGIVPFVLVGTKVVNDGKPLSYFAEALGAGEQTVPIDL</sequence>
<reference evidence="2" key="1">
    <citation type="journal article" date="2023" name="Mol. Phylogenet. Evol.">
        <title>Genome-scale phylogeny and comparative genomics of the fungal order Sordariales.</title>
        <authorList>
            <person name="Hensen N."/>
            <person name="Bonometti L."/>
            <person name="Westerberg I."/>
            <person name="Brannstrom I.O."/>
            <person name="Guillou S."/>
            <person name="Cros-Aarteil S."/>
            <person name="Calhoun S."/>
            <person name="Haridas S."/>
            <person name="Kuo A."/>
            <person name="Mondo S."/>
            <person name="Pangilinan J."/>
            <person name="Riley R."/>
            <person name="LaButti K."/>
            <person name="Andreopoulos B."/>
            <person name="Lipzen A."/>
            <person name="Chen C."/>
            <person name="Yan M."/>
            <person name="Daum C."/>
            <person name="Ng V."/>
            <person name="Clum A."/>
            <person name="Steindorff A."/>
            <person name="Ohm R.A."/>
            <person name="Martin F."/>
            <person name="Silar P."/>
            <person name="Natvig D.O."/>
            <person name="Lalanne C."/>
            <person name="Gautier V."/>
            <person name="Ament-Velasquez S.L."/>
            <person name="Kruys A."/>
            <person name="Hutchinson M.I."/>
            <person name="Powell A.J."/>
            <person name="Barry K."/>
            <person name="Miller A.N."/>
            <person name="Grigoriev I.V."/>
            <person name="Debuchy R."/>
            <person name="Gladieux P."/>
            <person name="Hiltunen Thoren M."/>
            <person name="Johannesson H."/>
        </authorList>
    </citation>
    <scope>NUCLEOTIDE SEQUENCE</scope>
    <source>
        <strain evidence="2">PSN293</strain>
    </source>
</reference>
<keyword evidence="1" id="KW-1133">Transmembrane helix</keyword>
<organism evidence="2 3">
    <name type="scientific">Rhypophila decipiens</name>
    <dbReference type="NCBI Taxonomy" id="261697"/>
    <lineage>
        <taxon>Eukaryota</taxon>
        <taxon>Fungi</taxon>
        <taxon>Dikarya</taxon>
        <taxon>Ascomycota</taxon>
        <taxon>Pezizomycotina</taxon>
        <taxon>Sordariomycetes</taxon>
        <taxon>Sordariomycetidae</taxon>
        <taxon>Sordariales</taxon>
        <taxon>Naviculisporaceae</taxon>
        <taxon>Rhypophila</taxon>
    </lineage>
</organism>
<evidence type="ECO:0000256" key="1">
    <source>
        <dbReference type="SAM" id="Phobius"/>
    </source>
</evidence>
<evidence type="ECO:0000313" key="2">
    <source>
        <dbReference type="EMBL" id="KAK4211072.1"/>
    </source>
</evidence>
<dbReference type="PANTHER" id="PTHR35895:SF1">
    <property type="entry name" value="LIPID-BINDING SERUM GLYCOPROTEIN C-TERMINAL DOMAIN-CONTAINING PROTEIN"/>
    <property type="match status" value="1"/>
</dbReference>
<dbReference type="InterPro" id="IPR046368">
    <property type="entry name" value="Tag1"/>
</dbReference>
<dbReference type="EMBL" id="MU858158">
    <property type="protein sequence ID" value="KAK4211072.1"/>
    <property type="molecule type" value="Genomic_DNA"/>
</dbReference>
<comment type="caution">
    <text evidence="2">The sequence shown here is derived from an EMBL/GenBank/DDBJ whole genome shotgun (WGS) entry which is preliminary data.</text>
</comment>
<feature type="non-terminal residue" evidence="2">
    <location>
        <position position="324"/>
    </location>
</feature>
<keyword evidence="1" id="KW-0812">Transmembrane</keyword>
<dbReference type="GO" id="GO:0000329">
    <property type="term" value="C:fungal-type vacuole membrane"/>
    <property type="evidence" value="ECO:0007669"/>
    <property type="project" value="InterPro"/>
</dbReference>
<dbReference type="Proteomes" id="UP001301769">
    <property type="component" value="Unassembled WGS sequence"/>
</dbReference>
<name>A0AAN7B5S0_9PEZI</name>
<dbReference type="PANTHER" id="PTHR35895">
    <property type="entry name" value="CHROMOSOME 16, WHOLE GENOME SHOTGUN SEQUENCE"/>
    <property type="match status" value="1"/>
</dbReference>
<dbReference type="AlphaFoldDB" id="A0AAN7B5S0"/>
<gene>
    <name evidence="2" type="ORF">QBC37DRAFT_255682</name>
</gene>
<proteinExistence type="predicted"/>
<evidence type="ECO:0000313" key="3">
    <source>
        <dbReference type="Proteomes" id="UP001301769"/>
    </source>
</evidence>
<dbReference type="Pfam" id="PF12505">
    <property type="entry name" value="DUF3712"/>
    <property type="match status" value="1"/>
</dbReference>
<keyword evidence="1" id="KW-0472">Membrane</keyword>
<dbReference type="InterPro" id="IPR022185">
    <property type="entry name" value="DUF3712"/>
</dbReference>
<reference evidence="2" key="2">
    <citation type="submission" date="2023-05" db="EMBL/GenBank/DDBJ databases">
        <authorList>
            <consortium name="Lawrence Berkeley National Laboratory"/>
            <person name="Steindorff A."/>
            <person name="Hensen N."/>
            <person name="Bonometti L."/>
            <person name="Westerberg I."/>
            <person name="Brannstrom I.O."/>
            <person name="Guillou S."/>
            <person name="Cros-Aarteil S."/>
            <person name="Calhoun S."/>
            <person name="Haridas S."/>
            <person name="Kuo A."/>
            <person name="Mondo S."/>
            <person name="Pangilinan J."/>
            <person name="Riley R."/>
            <person name="Labutti K."/>
            <person name="Andreopoulos B."/>
            <person name="Lipzen A."/>
            <person name="Chen C."/>
            <person name="Yanf M."/>
            <person name="Daum C."/>
            <person name="Ng V."/>
            <person name="Clum A."/>
            <person name="Ohm R."/>
            <person name="Martin F."/>
            <person name="Silar P."/>
            <person name="Natvig D."/>
            <person name="Lalanne C."/>
            <person name="Gautier V."/>
            <person name="Ament-Velasquez S.L."/>
            <person name="Kruys A."/>
            <person name="Hutchinson M.I."/>
            <person name="Powell A.J."/>
            <person name="Barry K."/>
            <person name="Miller A.N."/>
            <person name="Grigoriev I.V."/>
            <person name="Debuchy R."/>
            <person name="Gladieux P."/>
            <person name="Thoren M.H."/>
            <person name="Johannesson H."/>
        </authorList>
    </citation>
    <scope>NUCLEOTIDE SEQUENCE</scope>
    <source>
        <strain evidence="2">PSN293</strain>
    </source>
</reference>
<accession>A0AAN7B5S0</accession>
<protein>
    <submittedName>
        <fullName evidence="2">Uncharacterized protein</fullName>
    </submittedName>
</protein>